<evidence type="ECO:0000259" key="4">
    <source>
        <dbReference type="PROSITE" id="PS51000"/>
    </source>
</evidence>
<keyword evidence="1" id="KW-0805">Transcription regulation</keyword>
<keyword evidence="2" id="KW-0238">DNA-binding</keyword>
<reference evidence="5 6" key="1">
    <citation type="submission" date="2019-03" db="EMBL/GenBank/DDBJ databases">
        <title>Dyadobacter AR-3-6 sp. nov., isolated from arctic soil.</title>
        <authorList>
            <person name="Chaudhary D.K."/>
        </authorList>
    </citation>
    <scope>NUCLEOTIDE SEQUENCE [LARGE SCALE GENOMIC DNA]</scope>
    <source>
        <strain evidence="5 6">AR-3-6</strain>
    </source>
</reference>
<dbReference type="Gene3D" id="1.10.10.10">
    <property type="entry name" value="Winged helix-like DNA-binding domain superfamily/Winged helix DNA-binding domain"/>
    <property type="match status" value="1"/>
</dbReference>
<keyword evidence="6" id="KW-1185">Reference proteome</keyword>
<dbReference type="PROSITE" id="PS51000">
    <property type="entry name" value="HTH_DEOR_2"/>
    <property type="match status" value="1"/>
</dbReference>
<dbReference type="PROSITE" id="PS00894">
    <property type="entry name" value="HTH_DEOR_1"/>
    <property type="match status" value="1"/>
</dbReference>
<evidence type="ECO:0000313" key="6">
    <source>
        <dbReference type="Proteomes" id="UP000294850"/>
    </source>
</evidence>
<dbReference type="SMART" id="SM01134">
    <property type="entry name" value="DeoRC"/>
    <property type="match status" value="1"/>
</dbReference>
<dbReference type="PRINTS" id="PR00037">
    <property type="entry name" value="HTHLACR"/>
</dbReference>
<organism evidence="5 6">
    <name type="scientific">Dyadobacter psychrotolerans</name>
    <dbReference type="NCBI Taxonomy" id="2541721"/>
    <lineage>
        <taxon>Bacteria</taxon>
        <taxon>Pseudomonadati</taxon>
        <taxon>Bacteroidota</taxon>
        <taxon>Cytophagia</taxon>
        <taxon>Cytophagales</taxon>
        <taxon>Spirosomataceae</taxon>
        <taxon>Dyadobacter</taxon>
    </lineage>
</organism>
<dbReference type="InterPro" id="IPR037171">
    <property type="entry name" value="NagB/RpiA_transferase-like"/>
</dbReference>
<dbReference type="SMART" id="SM00420">
    <property type="entry name" value="HTH_DEOR"/>
    <property type="match status" value="1"/>
</dbReference>
<feature type="domain" description="HTH deoR-type" evidence="4">
    <location>
        <begin position="3"/>
        <end position="58"/>
    </location>
</feature>
<dbReference type="GO" id="GO:0003700">
    <property type="term" value="F:DNA-binding transcription factor activity"/>
    <property type="evidence" value="ECO:0007669"/>
    <property type="project" value="InterPro"/>
</dbReference>
<dbReference type="OrthoDB" id="9797223at2"/>
<dbReference type="InterPro" id="IPR050313">
    <property type="entry name" value="Carb_Metab_HTH_regulators"/>
</dbReference>
<dbReference type="Pfam" id="PF08220">
    <property type="entry name" value="HTH_DeoR"/>
    <property type="match status" value="1"/>
</dbReference>
<dbReference type="InterPro" id="IPR014036">
    <property type="entry name" value="DeoR-like_C"/>
</dbReference>
<dbReference type="Pfam" id="PF00455">
    <property type="entry name" value="DeoRC"/>
    <property type="match status" value="1"/>
</dbReference>
<dbReference type="InterPro" id="IPR001034">
    <property type="entry name" value="DeoR_HTH"/>
</dbReference>
<dbReference type="PANTHER" id="PTHR30363">
    <property type="entry name" value="HTH-TYPE TRANSCRIPTIONAL REGULATOR SRLR-RELATED"/>
    <property type="match status" value="1"/>
</dbReference>
<dbReference type="PANTHER" id="PTHR30363:SF44">
    <property type="entry name" value="AGA OPERON TRANSCRIPTIONAL REPRESSOR-RELATED"/>
    <property type="match status" value="1"/>
</dbReference>
<dbReference type="InterPro" id="IPR018356">
    <property type="entry name" value="Tscrpt_reg_HTH_DeoR_CS"/>
</dbReference>
<dbReference type="Proteomes" id="UP000294850">
    <property type="component" value="Unassembled WGS sequence"/>
</dbReference>
<protein>
    <submittedName>
        <fullName evidence="5">DeoR/GlpR transcriptional regulator</fullName>
    </submittedName>
</protein>
<keyword evidence="3" id="KW-0804">Transcription</keyword>
<evidence type="ECO:0000313" key="5">
    <source>
        <dbReference type="EMBL" id="TDE09994.1"/>
    </source>
</evidence>
<gene>
    <name evidence="5" type="ORF">E0F88_29135</name>
</gene>
<accession>A0A4R5DE48</accession>
<dbReference type="RefSeq" id="WP_131961871.1">
    <property type="nucleotide sequence ID" value="NZ_SMFL01000017.1"/>
</dbReference>
<proteinExistence type="predicted"/>
<dbReference type="InterPro" id="IPR036390">
    <property type="entry name" value="WH_DNA-bd_sf"/>
</dbReference>
<dbReference type="AlphaFoldDB" id="A0A4R5DE48"/>
<comment type="caution">
    <text evidence="5">The sequence shown here is derived from an EMBL/GenBank/DDBJ whole genome shotgun (WGS) entry which is preliminary data.</text>
</comment>
<dbReference type="SUPFAM" id="SSF46785">
    <property type="entry name" value="Winged helix' DNA-binding domain"/>
    <property type="match status" value="1"/>
</dbReference>
<evidence type="ECO:0000256" key="3">
    <source>
        <dbReference type="ARBA" id="ARBA00023163"/>
    </source>
</evidence>
<dbReference type="GO" id="GO:0003677">
    <property type="term" value="F:DNA binding"/>
    <property type="evidence" value="ECO:0007669"/>
    <property type="project" value="UniProtKB-KW"/>
</dbReference>
<dbReference type="InterPro" id="IPR036388">
    <property type="entry name" value="WH-like_DNA-bd_sf"/>
</dbReference>
<sequence>MNFQKRKNIILGLVDTLGEVNVSDLAEKTETSEITVRRDLIALAADGLLYRTHGGAMKVELTKTPFTFKNKVAANAEQKDHICRIAADEITDGDIIFMDCGSTVFRLCQFIRNKEIRVVTNSLPVLYELLGSSVKINLVGGEVDKDRQAVHGKIAEEHICRYQVNKAFLGVDGISSENGLSAHSEMEAGVTLAASSHADITYLLCDISKIGKDKYLQFAPITLVNVLITNEENAETEKLEAKGVKVLTELKTKI</sequence>
<evidence type="ECO:0000256" key="1">
    <source>
        <dbReference type="ARBA" id="ARBA00023015"/>
    </source>
</evidence>
<evidence type="ECO:0000256" key="2">
    <source>
        <dbReference type="ARBA" id="ARBA00023125"/>
    </source>
</evidence>
<dbReference type="EMBL" id="SMFL01000017">
    <property type="protein sequence ID" value="TDE09994.1"/>
    <property type="molecule type" value="Genomic_DNA"/>
</dbReference>
<name>A0A4R5DE48_9BACT</name>
<dbReference type="SUPFAM" id="SSF100950">
    <property type="entry name" value="NagB/RpiA/CoA transferase-like"/>
    <property type="match status" value="1"/>
</dbReference>